<feature type="signal peptide" evidence="1">
    <location>
        <begin position="1"/>
        <end position="25"/>
    </location>
</feature>
<organism evidence="2 3">
    <name type="scientific">Cephus cinctus</name>
    <name type="common">Wheat stem sawfly</name>
    <dbReference type="NCBI Taxonomy" id="211228"/>
    <lineage>
        <taxon>Eukaryota</taxon>
        <taxon>Metazoa</taxon>
        <taxon>Ecdysozoa</taxon>
        <taxon>Arthropoda</taxon>
        <taxon>Hexapoda</taxon>
        <taxon>Insecta</taxon>
        <taxon>Pterygota</taxon>
        <taxon>Neoptera</taxon>
        <taxon>Endopterygota</taxon>
        <taxon>Hymenoptera</taxon>
        <taxon>Cephoidea</taxon>
        <taxon>Cephidae</taxon>
        <taxon>Cephus</taxon>
    </lineage>
</organism>
<dbReference type="Proteomes" id="UP000694920">
    <property type="component" value="Unplaced"/>
</dbReference>
<protein>
    <submittedName>
        <fullName evidence="3">Uncharacterized protein LOC107270477</fullName>
    </submittedName>
</protein>
<reference evidence="3" key="1">
    <citation type="submission" date="2025-08" db="UniProtKB">
        <authorList>
            <consortium name="RefSeq"/>
        </authorList>
    </citation>
    <scope>IDENTIFICATION</scope>
</reference>
<evidence type="ECO:0000313" key="2">
    <source>
        <dbReference type="Proteomes" id="UP000694920"/>
    </source>
</evidence>
<dbReference type="GeneID" id="107270477"/>
<gene>
    <name evidence="3" type="primary">LOC107270477</name>
</gene>
<feature type="chain" id="PRO_5042462679" evidence="1">
    <location>
        <begin position="26"/>
        <end position="290"/>
    </location>
</feature>
<proteinExistence type="predicted"/>
<sequence>MYLTRAMVPLSVSIILFATAVVSLASDISSKIDLDSEEKPSLPSTLSTSVLKAFVDLNQGAGAGPKSPGFTLNERLGEFGAQIGKPKDDFISIEQLFQNKKRQERPFDLGYDIPSMGKPTVVNNIHIIVNGNETGSGENACKNGVCNVRVTTNPDADGNLVTDVHLSVVTKIKKNTKIDDVPVIDGIRNPGNYEQVPAFHFFEQPLPLHPHYFDNNIPQVPIHRQDSPDFDSWYHLPKIYLTPQESWHRARNLEHPFKGPQTAGRTWTTRRVLVDDKIEPPLSKTKSSQE</sequence>
<dbReference type="AlphaFoldDB" id="A0AAJ7C3N0"/>
<keyword evidence="2" id="KW-1185">Reference proteome</keyword>
<accession>A0AAJ7C3N0</accession>
<dbReference type="RefSeq" id="XP_015601010.1">
    <property type="nucleotide sequence ID" value="XM_015745524.2"/>
</dbReference>
<name>A0AAJ7C3N0_CEPCN</name>
<dbReference type="KEGG" id="ccin:107270477"/>
<evidence type="ECO:0000313" key="3">
    <source>
        <dbReference type="RefSeq" id="XP_015601010.1"/>
    </source>
</evidence>
<evidence type="ECO:0000256" key="1">
    <source>
        <dbReference type="SAM" id="SignalP"/>
    </source>
</evidence>
<keyword evidence="1" id="KW-0732">Signal</keyword>